<feature type="signal peptide" evidence="1">
    <location>
        <begin position="1"/>
        <end position="26"/>
    </location>
</feature>
<name>A0A9D2F8M3_9ENTE</name>
<reference evidence="2" key="1">
    <citation type="journal article" date="2021" name="PeerJ">
        <title>Extensive microbial diversity within the chicken gut microbiome revealed by metagenomics and culture.</title>
        <authorList>
            <person name="Gilroy R."/>
            <person name="Ravi A."/>
            <person name="Getino M."/>
            <person name="Pursley I."/>
            <person name="Horton D.L."/>
            <person name="Alikhan N.F."/>
            <person name="Baker D."/>
            <person name="Gharbi K."/>
            <person name="Hall N."/>
            <person name="Watson M."/>
            <person name="Adriaenssens E.M."/>
            <person name="Foster-Nyarko E."/>
            <person name="Jarju S."/>
            <person name="Secka A."/>
            <person name="Antonio M."/>
            <person name="Oren A."/>
            <person name="Chaudhuri R.R."/>
            <person name="La Ragione R."/>
            <person name="Hildebrand F."/>
            <person name="Pallen M.J."/>
        </authorList>
    </citation>
    <scope>NUCLEOTIDE SEQUENCE</scope>
    <source>
        <strain evidence="2">CHK172-16539</strain>
    </source>
</reference>
<sequence length="180" mass="19366">MKKTITICTTILSMAGIFLGGANASAAEPVETKSTVGVTFKKPETSFELKVKDVDFGTVPVRQDINGFSLGVSDLVTVKGNYASETDKVDITVQRTDEMGENNIPIVEIGTTLTAGVKAKVIEKEPVKLYDGVSGQKFTSGDFEKDKDCATVFAKIDPNNFKSGKLTADLKWTLTPHVNI</sequence>
<evidence type="ECO:0000313" key="2">
    <source>
        <dbReference type="EMBL" id="HIZ53837.1"/>
    </source>
</evidence>
<proteinExistence type="predicted"/>
<dbReference type="Proteomes" id="UP000824063">
    <property type="component" value="Unassembled WGS sequence"/>
</dbReference>
<feature type="chain" id="PRO_5039007929" description="WxL domain-containing protein" evidence="1">
    <location>
        <begin position="27"/>
        <end position="180"/>
    </location>
</feature>
<evidence type="ECO:0000256" key="1">
    <source>
        <dbReference type="SAM" id="SignalP"/>
    </source>
</evidence>
<protein>
    <recommendedName>
        <fullName evidence="4">WxL domain-containing protein</fullName>
    </recommendedName>
</protein>
<evidence type="ECO:0000313" key="3">
    <source>
        <dbReference type="Proteomes" id="UP000824063"/>
    </source>
</evidence>
<dbReference type="EMBL" id="DXBN01000177">
    <property type="protein sequence ID" value="HIZ53837.1"/>
    <property type="molecule type" value="Genomic_DNA"/>
</dbReference>
<dbReference type="AlphaFoldDB" id="A0A9D2F8M3"/>
<keyword evidence="1" id="KW-0732">Signal</keyword>
<gene>
    <name evidence="2" type="ORF">IAA20_07850</name>
</gene>
<organism evidence="2 3">
    <name type="scientific">Candidatus Enterococcus avicola</name>
    <dbReference type="NCBI Taxonomy" id="2838561"/>
    <lineage>
        <taxon>Bacteria</taxon>
        <taxon>Bacillati</taxon>
        <taxon>Bacillota</taxon>
        <taxon>Bacilli</taxon>
        <taxon>Lactobacillales</taxon>
        <taxon>Enterococcaceae</taxon>
        <taxon>Enterococcus</taxon>
    </lineage>
</organism>
<comment type="caution">
    <text evidence="2">The sequence shown here is derived from an EMBL/GenBank/DDBJ whole genome shotgun (WGS) entry which is preliminary data.</text>
</comment>
<reference evidence="2" key="2">
    <citation type="submission" date="2021-04" db="EMBL/GenBank/DDBJ databases">
        <authorList>
            <person name="Gilroy R."/>
        </authorList>
    </citation>
    <scope>NUCLEOTIDE SEQUENCE</scope>
    <source>
        <strain evidence="2">CHK172-16539</strain>
    </source>
</reference>
<evidence type="ECO:0008006" key="4">
    <source>
        <dbReference type="Google" id="ProtNLM"/>
    </source>
</evidence>
<accession>A0A9D2F8M3</accession>